<name>A0AAD5R091_PARTN</name>
<protein>
    <submittedName>
        <fullName evidence="1">Uncharacterized protein</fullName>
    </submittedName>
</protein>
<dbReference type="Proteomes" id="UP001196413">
    <property type="component" value="Unassembled WGS sequence"/>
</dbReference>
<evidence type="ECO:0000313" key="1">
    <source>
        <dbReference type="EMBL" id="KAJ1367230.1"/>
    </source>
</evidence>
<organism evidence="1 2">
    <name type="scientific">Parelaphostrongylus tenuis</name>
    <name type="common">Meningeal worm</name>
    <dbReference type="NCBI Taxonomy" id="148309"/>
    <lineage>
        <taxon>Eukaryota</taxon>
        <taxon>Metazoa</taxon>
        <taxon>Ecdysozoa</taxon>
        <taxon>Nematoda</taxon>
        <taxon>Chromadorea</taxon>
        <taxon>Rhabditida</taxon>
        <taxon>Rhabditina</taxon>
        <taxon>Rhabditomorpha</taxon>
        <taxon>Strongyloidea</taxon>
        <taxon>Metastrongylidae</taxon>
        <taxon>Parelaphostrongylus</taxon>
    </lineage>
</organism>
<accession>A0AAD5R091</accession>
<gene>
    <name evidence="1" type="ORF">KIN20_028094</name>
</gene>
<evidence type="ECO:0000313" key="2">
    <source>
        <dbReference type="Proteomes" id="UP001196413"/>
    </source>
</evidence>
<reference evidence="1" key="1">
    <citation type="submission" date="2021-06" db="EMBL/GenBank/DDBJ databases">
        <title>Parelaphostrongylus tenuis whole genome reference sequence.</title>
        <authorList>
            <person name="Garwood T.J."/>
            <person name="Larsen P.A."/>
            <person name="Fountain-Jones N.M."/>
            <person name="Garbe J.R."/>
            <person name="Macchietto M.G."/>
            <person name="Kania S.A."/>
            <person name="Gerhold R.W."/>
            <person name="Richards J.E."/>
            <person name="Wolf T.M."/>
        </authorList>
    </citation>
    <scope>NUCLEOTIDE SEQUENCE</scope>
    <source>
        <strain evidence="1">MNPRO001-30</strain>
        <tissue evidence="1">Meninges</tissue>
    </source>
</reference>
<comment type="caution">
    <text evidence="1">The sequence shown here is derived from an EMBL/GenBank/DDBJ whole genome shotgun (WGS) entry which is preliminary data.</text>
</comment>
<sequence>MTNFPAFLKAAANPLDVSQIVEESRLIAINFHAIYNNESSVAIMREWEKVGIQ</sequence>
<keyword evidence="2" id="KW-1185">Reference proteome</keyword>
<dbReference type="EMBL" id="JAHQIW010005812">
    <property type="protein sequence ID" value="KAJ1367230.1"/>
    <property type="molecule type" value="Genomic_DNA"/>
</dbReference>
<dbReference type="AlphaFoldDB" id="A0AAD5R091"/>
<proteinExistence type="predicted"/>